<dbReference type="Proteomes" id="UP000265566">
    <property type="component" value="Chromosome 5"/>
</dbReference>
<dbReference type="InterPro" id="IPR009810">
    <property type="entry name" value="Nodulin_late_dom"/>
</dbReference>
<proteinExistence type="predicted"/>
<gene>
    <name evidence="3" type="ordered locus">MTR_5g459510</name>
    <name evidence="4" type="ORF">MtrunA17_Chr5g0424321</name>
</gene>
<dbReference type="EnsemblPlants" id="KEH28028">
    <property type="protein sequence ID" value="KEH28028"/>
    <property type="gene ID" value="MTR_5g459510"/>
</dbReference>
<reference evidence="4" key="4">
    <citation type="journal article" date="2018" name="Nat. Plants">
        <title>Whole-genome landscape of Medicago truncatula symbiotic genes.</title>
        <authorList>
            <person name="Pecrix Y."/>
            <person name="Gamas P."/>
            <person name="Carrere S."/>
        </authorList>
    </citation>
    <scope>NUCLEOTIDE SEQUENCE</scope>
    <source>
        <tissue evidence="4">Leaves</tissue>
    </source>
</reference>
<dbReference type="Gramene" id="rna31278">
    <property type="protein sequence ID" value="RHN55976.1"/>
    <property type="gene ID" value="gene31278"/>
</dbReference>
<keyword evidence="6" id="KW-1185">Reference proteome</keyword>
<dbReference type="AlphaFoldDB" id="A0A072UFX8"/>
<evidence type="ECO:0000313" key="6">
    <source>
        <dbReference type="Proteomes" id="UP000002051"/>
    </source>
</evidence>
<name>A0A072UFX8_MEDTR</name>
<dbReference type="HOGENOM" id="CLU_181053_0_5_1"/>
<dbReference type="GO" id="GO:0046872">
    <property type="term" value="F:metal ion binding"/>
    <property type="evidence" value="ECO:0007669"/>
    <property type="project" value="InterPro"/>
</dbReference>
<dbReference type="Proteomes" id="UP000002051">
    <property type="component" value="Chromosome 5"/>
</dbReference>
<evidence type="ECO:0000259" key="2">
    <source>
        <dbReference type="Pfam" id="PF07127"/>
    </source>
</evidence>
<keyword evidence="1" id="KW-1133">Transmembrane helix</keyword>
<dbReference type="Pfam" id="PF07127">
    <property type="entry name" value="Nodulin_late"/>
    <property type="match status" value="1"/>
</dbReference>
<feature type="transmembrane region" description="Helical" evidence="1">
    <location>
        <begin position="7"/>
        <end position="26"/>
    </location>
</feature>
<reference evidence="5" key="3">
    <citation type="submission" date="2015-04" db="UniProtKB">
        <authorList>
            <consortium name="EnsemblPlants"/>
        </authorList>
    </citation>
    <scope>IDENTIFICATION</scope>
    <source>
        <strain evidence="5">cv. Jemalong A17</strain>
    </source>
</reference>
<protein>
    <submittedName>
        <fullName evidence="3">Nodule Cysteine-Rich (NCR) secreted peptide</fullName>
    </submittedName>
    <submittedName>
        <fullName evidence="4">Putative Late nodulin</fullName>
    </submittedName>
</protein>
<keyword evidence="1" id="KW-0472">Membrane</keyword>
<feature type="domain" description="Late nodulin" evidence="2">
    <location>
        <begin position="1"/>
        <end position="60"/>
    </location>
</feature>
<evidence type="ECO:0000313" key="3">
    <source>
        <dbReference type="EMBL" id="KEH28028.1"/>
    </source>
</evidence>
<evidence type="ECO:0000256" key="1">
    <source>
        <dbReference type="SAM" id="Phobius"/>
    </source>
</evidence>
<dbReference type="EMBL" id="CM001221">
    <property type="protein sequence ID" value="KEH28028.1"/>
    <property type="molecule type" value="Genomic_DNA"/>
</dbReference>
<reference evidence="3 6" key="2">
    <citation type="journal article" date="2014" name="BMC Genomics">
        <title>An improved genome release (version Mt4.0) for the model legume Medicago truncatula.</title>
        <authorList>
            <person name="Tang H."/>
            <person name="Krishnakumar V."/>
            <person name="Bidwell S."/>
            <person name="Rosen B."/>
            <person name="Chan A."/>
            <person name="Zhou S."/>
            <person name="Gentzbittel L."/>
            <person name="Childs K.L."/>
            <person name="Yandell M."/>
            <person name="Gundlach H."/>
            <person name="Mayer K.F."/>
            <person name="Schwartz D.C."/>
            <person name="Town C.D."/>
        </authorList>
    </citation>
    <scope>GENOME REANNOTATION</scope>
    <source>
        <strain evidence="3">A17</strain>
        <strain evidence="5 6">cv. Jemalong A17</strain>
    </source>
</reference>
<organism evidence="3 6">
    <name type="scientific">Medicago truncatula</name>
    <name type="common">Barrel medic</name>
    <name type="synonym">Medicago tribuloides</name>
    <dbReference type="NCBI Taxonomy" id="3880"/>
    <lineage>
        <taxon>Eukaryota</taxon>
        <taxon>Viridiplantae</taxon>
        <taxon>Streptophyta</taxon>
        <taxon>Embryophyta</taxon>
        <taxon>Tracheophyta</taxon>
        <taxon>Spermatophyta</taxon>
        <taxon>Magnoliopsida</taxon>
        <taxon>eudicotyledons</taxon>
        <taxon>Gunneridae</taxon>
        <taxon>Pentapetalae</taxon>
        <taxon>rosids</taxon>
        <taxon>fabids</taxon>
        <taxon>Fabales</taxon>
        <taxon>Fabaceae</taxon>
        <taxon>Papilionoideae</taxon>
        <taxon>50 kb inversion clade</taxon>
        <taxon>NPAAA clade</taxon>
        <taxon>Hologalegina</taxon>
        <taxon>IRL clade</taxon>
        <taxon>Trifolieae</taxon>
        <taxon>Medicago</taxon>
    </lineage>
</organism>
<evidence type="ECO:0000313" key="5">
    <source>
        <dbReference type="EnsemblPlants" id="KEH28028"/>
    </source>
</evidence>
<accession>A0A072UFX8</accession>
<sequence length="62" mass="7116">MAQIQKFVYTLIMFLSLFVMVTNGMVSTNAYIHRCIHQDDCPKYMCEISVLPECINGFCTCV</sequence>
<keyword evidence="1" id="KW-0812">Transmembrane</keyword>
<evidence type="ECO:0000313" key="4">
    <source>
        <dbReference type="EMBL" id="RHN55976.1"/>
    </source>
</evidence>
<dbReference type="EMBL" id="PSQE01000005">
    <property type="protein sequence ID" value="RHN55976.1"/>
    <property type="molecule type" value="Genomic_DNA"/>
</dbReference>
<reference evidence="3 6" key="1">
    <citation type="journal article" date="2011" name="Nature">
        <title>The Medicago genome provides insight into the evolution of rhizobial symbioses.</title>
        <authorList>
            <person name="Young N.D."/>
            <person name="Debelle F."/>
            <person name="Oldroyd G.E."/>
            <person name="Geurts R."/>
            <person name="Cannon S.B."/>
            <person name="Udvardi M.K."/>
            <person name="Benedito V.A."/>
            <person name="Mayer K.F."/>
            <person name="Gouzy J."/>
            <person name="Schoof H."/>
            <person name="Van de Peer Y."/>
            <person name="Proost S."/>
            <person name="Cook D.R."/>
            <person name="Meyers B.C."/>
            <person name="Spannagl M."/>
            <person name="Cheung F."/>
            <person name="De Mita S."/>
            <person name="Krishnakumar V."/>
            <person name="Gundlach H."/>
            <person name="Zhou S."/>
            <person name="Mudge J."/>
            <person name="Bharti A.K."/>
            <person name="Murray J.D."/>
            <person name="Naoumkina M.A."/>
            <person name="Rosen B."/>
            <person name="Silverstein K.A."/>
            <person name="Tang H."/>
            <person name="Rombauts S."/>
            <person name="Zhao P.X."/>
            <person name="Zhou P."/>
            <person name="Barbe V."/>
            <person name="Bardou P."/>
            <person name="Bechner M."/>
            <person name="Bellec A."/>
            <person name="Berger A."/>
            <person name="Berges H."/>
            <person name="Bidwell S."/>
            <person name="Bisseling T."/>
            <person name="Choisne N."/>
            <person name="Couloux A."/>
            <person name="Denny R."/>
            <person name="Deshpande S."/>
            <person name="Dai X."/>
            <person name="Doyle J.J."/>
            <person name="Dudez A.M."/>
            <person name="Farmer A.D."/>
            <person name="Fouteau S."/>
            <person name="Franken C."/>
            <person name="Gibelin C."/>
            <person name="Gish J."/>
            <person name="Goldstein S."/>
            <person name="Gonzalez A.J."/>
            <person name="Green P.J."/>
            <person name="Hallab A."/>
            <person name="Hartog M."/>
            <person name="Hua A."/>
            <person name="Humphray S.J."/>
            <person name="Jeong D.H."/>
            <person name="Jing Y."/>
            <person name="Jocker A."/>
            <person name="Kenton S.M."/>
            <person name="Kim D.J."/>
            <person name="Klee K."/>
            <person name="Lai H."/>
            <person name="Lang C."/>
            <person name="Lin S."/>
            <person name="Macmil S.L."/>
            <person name="Magdelenat G."/>
            <person name="Matthews L."/>
            <person name="McCorrison J."/>
            <person name="Monaghan E.L."/>
            <person name="Mun J.H."/>
            <person name="Najar F.Z."/>
            <person name="Nicholson C."/>
            <person name="Noirot C."/>
            <person name="O'Bleness M."/>
            <person name="Paule C.R."/>
            <person name="Poulain J."/>
            <person name="Prion F."/>
            <person name="Qin B."/>
            <person name="Qu C."/>
            <person name="Retzel E.F."/>
            <person name="Riddle C."/>
            <person name="Sallet E."/>
            <person name="Samain S."/>
            <person name="Samson N."/>
            <person name="Sanders I."/>
            <person name="Saurat O."/>
            <person name="Scarpelli C."/>
            <person name="Schiex T."/>
            <person name="Segurens B."/>
            <person name="Severin A.J."/>
            <person name="Sherrier D.J."/>
            <person name="Shi R."/>
            <person name="Sims S."/>
            <person name="Singer S.R."/>
            <person name="Sinharoy S."/>
            <person name="Sterck L."/>
            <person name="Viollet A."/>
            <person name="Wang B.B."/>
            <person name="Wang K."/>
            <person name="Wang M."/>
            <person name="Wang X."/>
            <person name="Warfsmann J."/>
            <person name="Weissenbach J."/>
            <person name="White D.D."/>
            <person name="White J.D."/>
            <person name="Wiley G.B."/>
            <person name="Wincker P."/>
            <person name="Xing Y."/>
            <person name="Yang L."/>
            <person name="Yao Z."/>
            <person name="Ying F."/>
            <person name="Zhai J."/>
            <person name="Zhou L."/>
            <person name="Zuber A."/>
            <person name="Denarie J."/>
            <person name="Dixon R.A."/>
            <person name="May G.D."/>
            <person name="Schwartz D.C."/>
            <person name="Rogers J."/>
            <person name="Quetier F."/>
            <person name="Town C.D."/>
            <person name="Roe B.A."/>
        </authorList>
    </citation>
    <scope>NUCLEOTIDE SEQUENCE [LARGE SCALE GENOMIC DNA]</scope>
    <source>
        <strain evidence="3">A17</strain>
        <strain evidence="5 6">cv. Jemalong A17</strain>
    </source>
</reference>